<dbReference type="AlphaFoldDB" id="C0ZKN8"/>
<dbReference type="STRING" id="358681.BBR47_47380"/>
<evidence type="ECO:0000313" key="2">
    <source>
        <dbReference type="Proteomes" id="UP000001877"/>
    </source>
</evidence>
<sequence length="48" mass="5577">MPAKGQQGLWNWGKGTVYFSNRWQGMGVLVEEAEKQGIYLEYEHFQKG</sequence>
<dbReference type="KEGG" id="bbe:BBR47_47380"/>
<accession>C0ZKN8</accession>
<proteinExistence type="predicted"/>
<reference evidence="1 2" key="1">
    <citation type="submission" date="2005-03" db="EMBL/GenBank/DDBJ databases">
        <title>Brevibacillus brevis strain 47, complete genome.</title>
        <authorList>
            <person name="Hosoyama A."/>
            <person name="Yamada R."/>
            <person name="Hongo Y."/>
            <person name="Terui Y."/>
            <person name="Ankai A."/>
            <person name="Masuyama W."/>
            <person name="Sekiguchi M."/>
            <person name="Takeda T."/>
            <person name="Asano K."/>
            <person name="Ohji S."/>
            <person name="Ichikawa N."/>
            <person name="Narita S."/>
            <person name="Aoki N."/>
            <person name="Miura H."/>
            <person name="Matsushita S."/>
            <person name="Sekigawa T."/>
            <person name="Yamagata H."/>
            <person name="Yoshikawa H."/>
            <person name="Udaka S."/>
            <person name="Tanikawa S."/>
            <person name="Fujita N."/>
        </authorList>
    </citation>
    <scope>NUCLEOTIDE SEQUENCE [LARGE SCALE GENOMIC DNA]</scope>
    <source>
        <strain evidence="2">47 / JCM 6285 / NBRC 100599</strain>
    </source>
</reference>
<protein>
    <submittedName>
        <fullName evidence="1">Uncharacterized protein</fullName>
    </submittedName>
</protein>
<evidence type="ECO:0000313" key="1">
    <source>
        <dbReference type="EMBL" id="BAH45715.1"/>
    </source>
</evidence>
<gene>
    <name evidence="1" type="ordered locus">BBR47_47380</name>
</gene>
<dbReference type="HOGENOM" id="CLU_3150203_0_0_9"/>
<dbReference type="Proteomes" id="UP000001877">
    <property type="component" value="Chromosome"/>
</dbReference>
<dbReference type="EMBL" id="AP008955">
    <property type="protein sequence ID" value="BAH45715.1"/>
    <property type="molecule type" value="Genomic_DNA"/>
</dbReference>
<organism evidence="1 2">
    <name type="scientific">Brevibacillus brevis (strain 47 / JCM 6285 / NBRC 100599)</name>
    <dbReference type="NCBI Taxonomy" id="358681"/>
    <lineage>
        <taxon>Bacteria</taxon>
        <taxon>Bacillati</taxon>
        <taxon>Bacillota</taxon>
        <taxon>Bacilli</taxon>
        <taxon>Bacillales</taxon>
        <taxon>Paenibacillaceae</taxon>
        <taxon>Brevibacillus</taxon>
    </lineage>
</organism>
<name>C0ZKN8_BREBN</name>
<keyword evidence="2" id="KW-1185">Reference proteome</keyword>